<proteinExistence type="predicted"/>
<protein>
    <submittedName>
        <fullName evidence="1">Uncharacterized protein</fullName>
    </submittedName>
</protein>
<dbReference type="Proteomes" id="UP000663844">
    <property type="component" value="Unassembled WGS sequence"/>
</dbReference>
<name>A0A820KBT5_9BILA</name>
<reference evidence="1" key="1">
    <citation type="submission" date="2021-02" db="EMBL/GenBank/DDBJ databases">
        <authorList>
            <person name="Nowell W R."/>
        </authorList>
    </citation>
    <scope>NUCLEOTIDE SEQUENCE</scope>
</reference>
<dbReference type="SUPFAM" id="SSF56801">
    <property type="entry name" value="Acetyl-CoA synthetase-like"/>
    <property type="match status" value="1"/>
</dbReference>
<organism evidence="1 2">
    <name type="scientific">Adineta steineri</name>
    <dbReference type="NCBI Taxonomy" id="433720"/>
    <lineage>
        <taxon>Eukaryota</taxon>
        <taxon>Metazoa</taxon>
        <taxon>Spiralia</taxon>
        <taxon>Gnathifera</taxon>
        <taxon>Rotifera</taxon>
        <taxon>Eurotatoria</taxon>
        <taxon>Bdelloidea</taxon>
        <taxon>Adinetida</taxon>
        <taxon>Adinetidae</taxon>
        <taxon>Adineta</taxon>
    </lineage>
</organism>
<dbReference type="InterPro" id="IPR045851">
    <property type="entry name" value="AMP-bd_C_sf"/>
</dbReference>
<feature type="non-terminal residue" evidence="1">
    <location>
        <position position="160"/>
    </location>
</feature>
<dbReference type="PANTHER" id="PTHR44394">
    <property type="entry name" value="BETA-ALANINE-ACTIVATING ENZYME"/>
    <property type="match status" value="1"/>
</dbReference>
<sequence length="160" mass="18784">ISICYSIGSQTRWVQIGDLSLEKKFIFESDDLVRYDKADDQIYYIGRRTLTVRRFGIMINLEYIEQIAHQSNLLDECACLMLDDDDKNFLILLCKFKTEDQINQLELFLKLHLTHHFLPNVILPLQINIPLSINGKIDRTKLYSIYLNTKQDSIDNNLIN</sequence>
<dbReference type="InterPro" id="IPR052091">
    <property type="entry name" value="Beta-ala_Activ/Resist"/>
</dbReference>
<evidence type="ECO:0000313" key="1">
    <source>
        <dbReference type="EMBL" id="CAF4341606.1"/>
    </source>
</evidence>
<accession>A0A820KBT5</accession>
<gene>
    <name evidence="1" type="ORF">OXD698_LOCUS48267</name>
</gene>
<feature type="non-terminal residue" evidence="1">
    <location>
        <position position="1"/>
    </location>
</feature>
<comment type="caution">
    <text evidence="1">The sequence shown here is derived from an EMBL/GenBank/DDBJ whole genome shotgun (WGS) entry which is preliminary data.</text>
</comment>
<dbReference type="PANTHER" id="PTHR44394:SF1">
    <property type="entry name" value="BETA-ALANINE-ACTIVATING ENZYME"/>
    <property type="match status" value="1"/>
</dbReference>
<dbReference type="GO" id="GO:0043041">
    <property type="term" value="P:amino acid activation for nonribosomal peptide biosynthetic process"/>
    <property type="evidence" value="ECO:0007669"/>
    <property type="project" value="TreeGrafter"/>
</dbReference>
<dbReference type="AlphaFoldDB" id="A0A820KBT5"/>
<evidence type="ECO:0000313" key="2">
    <source>
        <dbReference type="Proteomes" id="UP000663844"/>
    </source>
</evidence>
<dbReference type="EMBL" id="CAJOAZ010019958">
    <property type="protein sequence ID" value="CAF4341606.1"/>
    <property type="molecule type" value="Genomic_DNA"/>
</dbReference>
<dbReference type="Gene3D" id="3.30.300.30">
    <property type="match status" value="1"/>
</dbReference>